<evidence type="ECO:0000259" key="8">
    <source>
        <dbReference type="PROSITE" id="PS51192"/>
    </source>
</evidence>
<dbReference type="PROSITE" id="PS51192">
    <property type="entry name" value="HELICASE_ATP_BIND_1"/>
    <property type="match status" value="1"/>
</dbReference>
<evidence type="ECO:0000313" key="11">
    <source>
        <dbReference type="Proteomes" id="UP000241890"/>
    </source>
</evidence>
<evidence type="ECO:0000256" key="4">
    <source>
        <dbReference type="ARBA" id="ARBA00022840"/>
    </source>
</evidence>
<evidence type="ECO:0000256" key="6">
    <source>
        <dbReference type="ARBA" id="ARBA00060772"/>
    </source>
</evidence>
<accession>A0A2R5GQJ2</accession>
<evidence type="ECO:0000256" key="3">
    <source>
        <dbReference type="ARBA" id="ARBA00022806"/>
    </source>
</evidence>
<reference evidence="10 11" key="1">
    <citation type="submission" date="2017-12" db="EMBL/GenBank/DDBJ databases">
        <title>Sequencing, de novo assembly and annotation of complete genome of a new Thraustochytrid species, strain FCC1311.</title>
        <authorList>
            <person name="Sedici K."/>
            <person name="Godart F."/>
            <person name="Aiese Cigliano R."/>
            <person name="Sanseverino W."/>
            <person name="Barakat M."/>
            <person name="Ortet P."/>
            <person name="Marechal E."/>
            <person name="Cagnac O."/>
            <person name="Amato A."/>
        </authorList>
    </citation>
    <scope>NUCLEOTIDE SEQUENCE [LARGE SCALE GENOMIC DNA]</scope>
</reference>
<feature type="domain" description="Helicase C-terminal" evidence="9">
    <location>
        <begin position="387"/>
        <end position="565"/>
    </location>
</feature>
<name>A0A2R5GQJ2_9STRA</name>
<dbReference type="Proteomes" id="UP000241890">
    <property type="component" value="Unassembled WGS sequence"/>
</dbReference>
<dbReference type="Gene3D" id="1.20.120.1080">
    <property type="match status" value="1"/>
</dbReference>
<dbReference type="InterPro" id="IPR011545">
    <property type="entry name" value="DEAD/DEAH_box_helicase_dom"/>
</dbReference>
<evidence type="ECO:0000256" key="5">
    <source>
        <dbReference type="ARBA" id="ARBA00022884"/>
    </source>
</evidence>
<dbReference type="Pfam" id="PF04408">
    <property type="entry name" value="WHD_HA2"/>
    <property type="match status" value="1"/>
</dbReference>
<dbReference type="InterPro" id="IPR014001">
    <property type="entry name" value="Helicase_ATP-bd"/>
</dbReference>
<keyword evidence="1" id="KW-0547">Nucleotide-binding</keyword>
<dbReference type="SMART" id="SM00490">
    <property type="entry name" value="HELICc"/>
    <property type="match status" value="1"/>
</dbReference>
<dbReference type="GO" id="GO:0016787">
    <property type="term" value="F:hydrolase activity"/>
    <property type="evidence" value="ECO:0007669"/>
    <property type="project" value="UniProtKB-KW"/>
</dbReference>
<feature type="region of interest" description="Disordered" evidence="7">
    <location>
        <begin position="311"/>
        <end position="347"/>
    </location>
</feature>
<dbReference type="SMART" id="SM00487">
    <property type="entry name" value="DEXDc"/>
    <property type="match status" value="1"/>
</dbReference>
<dbReference type="InterPro" id="IPR001650">
    <property type="entry name" value="Helicase_C-like"/>
</dbReference>
<dbReference type="InterPro" id="IPR048333">
    <property type="entry name" value="HA2_WH"/>
</dbReference>
<dbReference type="Gene3D" id="3.40.50.300">
    <property type="entry name" value="P-loop containing nucleotide triphosphate hydrolases"/>
    <property type="match status" value="2"/>
</dbReference>
<feature type="region of interest" description="Disordered" evidence="7">
    <location>
        <begin position="1"/>
        <end position="25"/>
    </location>
</feature>
<keyword evidence="4" id="KW-0067">ATP-binding</keyword>
<dbReference type="PANTHER" id="PTHR18934">
    <property type="entry name" value="ATP-DEPENDENT RNA HELICASE"/>
    <property type="match status" value="1"/>
</dbReference>
<evidence type="ECO:0000313" key="10">
    <source>
        <dbReference type="EMBL" id="GBG33120.1"/>
    </source>
</evidence>
<dbReference type="GO" id="GO:0004386">
    <property type="term" value="F:helicase activity"/>
    <property type="evidence" value="ECO:0007669"/>
    <property type="project" value="UniProtKB-KW"/>
</dbReference>
<feature type="compositionally biased region" description="Basic residues" evidence="7">
    <location>
        <begin position="321"/>
        <end position="333"/>
    </location>
</feature>
<dbReference type="GO" id="GO:0003723">
    <property type="term" value="F:RNA binding"/>
    <property type="evidence" value="ECO:0007669"/>
    <property type="project" value="UniProtKB-KW"/>
</dbReference>
<feature type="domain" description="Helicase ATP-binding" evidence="8">
    <location>
        <begin position="119"/>
        <end position="285"/>
    </location>
</feature>
<dbReference type="FunFam" id="3.40.50.300:FF:000526">
    <property type="entry name" value="DExH-box ATP-dependent RNA helicase DExH3"/>
    <property type="match status" value="1"/>
</dbReference>
<dbReference type="SMART" id="SM00847">
    <property type="entry name" value="HA2"/>
    <property type="match status" value="1"/>
</dbReference>
<evidence type="ECO:0000259" key="9">
    <source>
        <dbReference type="PROSITE" id="PS51194"/>
    </source>
</evidence>
<feature type="compositionally biased region" description="Low complexity" evidence="7">
    <location>
        <begin position="1"/>
        <end position="12"/>
    </location>
</feature>
<dbReference type="SUPFAM" id="SSF52540">
    <property type="entry name" value="P-loop containing nucleoside triphosphate hydrolases"/>
    <property type="match status" value="1"/>
</dbReference>
<dbReference type="Pfam" id="PF07717">
    <property type="entry name" value="OB_NTP_bind"/>
    <property type="match status" value="1"/>
</dbReference>
<dbReference type="CDD" id="cd17917">
    <property type="entry name" value="DEXHc_RHA-like"/>
    <property type="match status" value="1"/>
</dbReference>
<evidence type="ECO:0000256" key="2">
    <source>
        <dbReference type="ARBA" id="ARBA00022801"/>
    </source>
</evidence>
<protein>
    <submittedName>
        <fullName evidence="10">ATP-dependent RNA helicase</fullName>
    </submittedName>
</protein>
<comment type="similarity">
    <text evidence="6">Belongs to the DExH box helicase family.</text>
</comment>
<sequence>MTTTTGATTTTGQRKGLAVNTRLVDQEPESLILPPTCKRELSEAIAALKRSAAEEEPLPSGPGRRAHKVQRTGQGFVGESSSSGIVSVEDLVRNAAKPHPGLAAFRQGLPVYQSRKEIVETVREHQITVISGATGCGKTTQVPQFLLDDFWARGEHCNIVCTQPRRISAIGVSERVAKERGENVGTGKVGYQIRLERRANEHTRMLFCTTGLLLRRLQVDPSLDDVTHIILDEVHERSIDSDFLIVILRDLLARRKDLRVVLMSATLDADMFAKYFETAFESKVPVLHIPGRTFPVEALYLEDAVEATGCTDLSAEGSSGSRRRKPPQRRARRSRVDDGESAAAESDLQQQQYVALKRSLERDGMYSSGTVRAVLENFNEEEIPLQLVGQLLTHIDEAHPMDESEGHAVLIFLPGWEDIRKLHDQLEFLNASHHRWALFPLHGAMGTAQQRGIFAPPPAGKRKVILATNIAESSITIDDVSFVIDSCKHKEKTYDPVANISCLLPTWVSRASALQRRGRAGRVRAGKCWHLVPRLHVEDNFAEHALPEMVRTPLEELCLQVRALEVAPKRKGGLLWFLNRALTPPAEQSLVNAIDLLNRIGALTREDEALTALGRCLATLPVGPQIGKSLIMGCVLGCLEPILTLTAILSQRTIFVAPLQSKEAADKAKAAFANGYPSDHMAMLNAYMQWEDAEKYRQGKDFAWRNFLNHNQLLMARDIREQYLTLLRDARLVSAGHGSNAIDARLNRNANEWAVVKACLLAGLYPHVGRLDIKRRRALIFIKGLPTVKAHPGSVNAKTQGAEWQHRWVAFHDKVMTAGGVFLYDTSEVSPLPIVMFGEAALEDEGVTKVDGSFMVTVQNKTAQEKRIIKLQDWVYFGCEDPELPRLIADCRWAVDRVLQRAMGHQEKALPSQDAFIDALCRAFTANEAIAYDDFDD</sequence>
<dbReference type="Pfam" id="PF00271">
    <property type="entry name" value="Helicase_C"/>
    <property type="match status" value="1"/>
</dbReference>
<proteinExistence type="inferred from homology"/>
<dbReference type="GO" id="GO:0005524">
    <property type="term" value="F:ATP binding"/>
    <property type="evidence" value="ECO:0007669"/>
    <property type="project" value="UniProtKB-KW"/>
</dbReference>
<dbReference type="InterPro" id="IPR011709">
    <property type="entry name" value="DEAD-box_helicase_OB_fold"/>
</dbReference>
<dbReference type="OrthoDB" id="5600252at2759"/>
<dbReference type="Pfam" id="PF00270">
    <property type="entry name" value="DEAD"/>
    <property type="match status" value="1"/>
</dbReference>
<dbReference type="CDD" id="cd18791">
    <property type="entry name" value="SF2_C_RHA"/>
    <property type="match status" value="1"/>
</dbReference>
<gene>
    <name evidence="10" type="ORF">FCC1311_093442</name>
</gene>
<dbReference type="AlphaFoldDB" id="A0A2R5GQJ2"/>
<keyword evidence="3 10" id="KW-0347">Helicase</keyword>
<dbReference type="InParanoid" id="A0A2R5GQJ2"/>
<evidence type="ECO:0000256" key="1">
    <source>
        <dbReference type="ARBA" id="ARBA00022741"/>
    </source>
</evidence>
<dbReference type="FunFam" id="1.20.120.1080:FF:000002">
    <property type="entry name" value="Putative ATP-dependent RNA helicase DHX36"/>
    <property type="match status" value="1"/>
</dbReference>
<dbReference type="EMBL" id="BEYU01000144">
    <property type="protein sequence ID" value="GBG33120.1"/>
    <property type="molecule type" value="Genomic_DNA"/>
</dbReference>
<feature type="region of interest" description="Disordered" evidence="7">
    <location>
        <begin position="50"/>
        <end position="81"/>
    </location>
</feature>
<dbReference type="Pfam" id="PF21010">
    <property type="entry name" value="HA2_C"/>
    <property type="match status" value="1"/>
</dbReference>
<dbReference type="PANTHER" id="PTHR18934:SF99">
    <property type="entry name" value="ATP-DEPENDENT RNA HELICASE DHX37-RELATED"/>
    <property type="match status" value="1"/>
</dbReference>
<keyword evidence="5" id="KW-0694">RNA-binding</keyword>
<keyword evidence="2" id="KW-0378">Hydrolase</keyword>
<dbReference type="PROSITE" id="PS51194">
    <property type="entry name" value="HELICASE_CTER"/>
    <property type="match status" value="1"/>
</dbReference>
<evidence type="ECO:0000256" key="7">
    <source>
        <dbReference type="SAM" id="MobiDB-lite"/>
    </source>
</evidence>
<dbReference type="InterPro" id="IPR007502">
    <property type="entry name" value="Helicase-assoc_dom"/>
</dbReference>
<organism evidence="10 11">
    <name type="scientific">Hondaea fermentalgiana</name>
    <dbReference type="NCBI Taxonomy" id="2315210"/>
    <lineage>
        <taxon>Eukaryota</taxon>
        <taxon>Sar</taxon>
        <taxon>Stramenopiles</taxon>
        <taxon>Bigyra</taxon>
        <taxon>Labyrinthulomycetes</taxon>
        <taxon>Thraustochytrida</taxon>
        <taxon>Thraustochytriidae</taxon>
        <taxon>Hondaea</taxon>
    </lineage>
</organism>
<keyword evidence="11" id="KW-1185">Reference proteome</keyword>
<dbReference type="InterPro" id="IPR027417">
    <property type="entry name" value="P-loop_NTPase"/>
</dbReference>
<comment type="caution">
    <text evidence="10">The sequence shown here is derived from an EMBL/GenBank/DDBJ whole genome shotgun (WGS) entry which is preliminary data.</text>
</comment>